<dbReference type="SMART" id="SM00408">
    <property type="entry name" value="IGc2"/>
    <property type="match status" value="4"/>
</dbReference>
<dbReference type="InterPro" id="IPR013162">
    <property type="entry name" value="CD80_C2-set"/>
</dbReference>
<dbReference type="InParanoid" id="A0A3Q3M039"/>
<evidence type="ECO:0000256" key="4">
    <source>
        <dbReference type="SAM" id="Phobius"/>
    </source>
</evidence>
<dbReference type="GO" id="GO:0005178">
    <property type="term" value="F:integrin binding"/>
    <property type="evidence" value="ECO:0007669"/>
    <property type="project" value="InterPro"/>
</dbReference>
<dbReference type="InterPro" id="IPR007110">
    <property type="entry name" value="Ig-like_dom"/>
</dbReference>
<feature type="domain" description="Ig-like" evidence="6">
    <location>
        <begin position="106"/>
        <end position="205"/>
    </location>
</feature>
<dbReference type="InterPro" id="IPR003598">
    <property type="entry name" value="Ig_sub2"/>
</dbReference>
<protein>
    <submittedName>
        <fullName evidence="7">Intercellular adhesion molecule 5</fullName>
    </submittedName>
</protein>
<dbReference type="Pfam" id="PF08205">
    <property type="entry name" value="C2-set_2"/>
    <property type="match status" value="1"/>
</dbReference>
<dbReference type="GO" id="GO:0007155">
    <property type="term" value="P:cell adhesion"/>
    <property type="evidence" value="ECO:0007669"/>
    <property type="project" value="InterPro"/>
</dbReference>
<evidence type="ECO:0000256" key="5">
    <source>
        <dbReference type="SAM" id="SignalP"/>
    </source>
</evidence>
<keyword evidence="4" id="KW-1133">Transmembrane helix</keyword>
<organism evidence="7 8">
    <name type="scientific">Mastacembelus armatus</name>
    <name type="common">zig-zag eel</name>
    <dbReference type="NCBI Taxonomy" id="205130"/>
    <lineage>
        <taxon>Eukaryota</taxon>
        <taxon>Metazoa</taxon>
        <taxon>Chordata</taxon>
        <taxon>Craniata</taxon>
        <taxon>Vertebrata</taxon>
        <taxon>Euteleostomi</taxon>
        <taxon>Actinopterygii</taxon>
        <taxon>Neopterygii</taxon>
        <taxon>Teleostei</taxon>
        <taxon>Neoteleostei</taxon>
        <taxon>Acanthomorphata</taxon>
        <taxon>Anabantaria</taxon>
        <taxon>Synbranchiformes</taxon>
        <taxon>Mastacembelidae</taxon>
        <taxon>Mastacembelus</taxon>
    </lineage>
</organism>
<reference evidence="7" key="1">
    <citation type="submission" date="2025-08" db="UniProtKB">
        <authorList>
            <consortium name="Ensembl"/>
        </authorList>
    </citation>
    <scope>IDENTIFICATION</scope>
</reference>
<evidence type="ECO:0000256" key="3">
    <source>
        <dbReference type="ARBA" id="ARBA00023157"/>
    </source>
</evidence>
<keyword evidence="3" id="KW-1015">Disulfide bond</keyword>
<dbReference type="SMART" id="SM00409">
    <property type="entry name" value="IG"/>
    <property type="match status" value="3"/>
</dbReference>
<dbReference type="GeneTree" id="ENSGT00940000159005"/>
<evidence type="ECO:0000256" key="1">
    <source>
        <dbReference type="ARBA" id="ARBA00004167"/>
    </source>
</evidence>
<feature type="domain" description="Ig-like" evidence="6">
    <location>
        <begin position="641"/>
        <end position="723"/>
    </location>
</feature>
<dbReference type="Gene3D" id="2.60.40.10">
    <property type="entry name" value="Immunoglobulins"/>
    <property type="match status" value="8"/>
</dbReference>
<dbReference type="CDD" id="cd00096">
    <property type="entry name" value="Ig"/>
    <property type="match status" value="1"/>
</dbReference>
<dbReference type="Pfam" id="PF13927">
    <property type="entry name" value="Ig_3"/>
    <property type="match status" value="2"/>
</dbReference>
<keyword evidence="8" id="KW-1185">Reference proteome</keyword>
<dbReference type="PANTHER" id="PTHR13771:SF9">
    <property type="entry name" value="INTERCELLULAR ADHESION MOLECULE 5"/>
    <property type="match status" value="1"/>
</dbReference>
<dbReference type="InterPro" id="IPR036179">
    <property type="entry name" value="Ig-like_dom_sf"/>
</dbReference>
<dbReference type="PANTHER" id="PTHR13771">
    <property type="entry name" value="INTERCELLULAR ADHESION MOLECULE"/>
    <property type="match status" value="1"/>
</dbReference>
<dbReference type="SUPFAM" id="SSF48726">
    <property type="entry name" value="Immunoglobulin"/>
    <property type="match status" value="6"/>
</dbReference>
<comment type="subcellular location">
    <subcellularLocation>
        <location evidence="1">Membrane</location>
        <topology evidence="1">Single-pass membrane protein</topology>
    </subcellularLocation>
</comment>
<dbReference type="PROSITE" id="PS50835">
    <property type="entry name" value="IG_LIKE"/>
    <property type="match status" value="5"/>
</dbReference>
<accession>A0A3Q3M039</accession>
<feature type="signal peptide" evidence="5">
    <location>
        <begin position="1"/>
        <end position="18"/>
    </location>
</feature>
<feature type="domain" description="Ig-like" evidence="6">
    <location>
        <begin position="210"/>
        <end position="286"/>
    </location>
</feature>
<dbReference type="Ensembl" id="ENSMAMT00000019207.2">
    <property type="protein sequence ID" value="ENSMAMP00000018722.2"/>
    <property type="gene ID" value="ENSMAMG00000012602.2"/>
</dbReference>
<dbReference type="STRING" id="205130.ENSMAMP00000018722"/>
<dbReference type="InterPro" id="IPR047012">
    <property type="entry name" value="ICAM_VCAM"/>
</dbReference>
<keyword evidence="4" id="KW-0812">Transmembrane</keyword>
<proteinExistence type="predicted"/>
<reference evidence="7" key="2">
    <citation type="submission" date="2025-09" db="UniProtKB">
        <authorList>
            <consortium name="Ensembl"/>
        </authorList>
    </citation>
    <scope>IDENTIFICATION</scope>
</reference>
<dbReference type="InterPro" id="IPR003599">
    <property type="entry name" value="Ig_sub"/>
</dbReference>
<dbReference type="GO" id="GO:0016020">
    <property type="term" value="C:membrane"/>
    <property type="evidence" value="ECO:0007669"/>
    <property type="project" value="UniProtKB-SubCell"/>
</dbReference>
<dbReference type="AlphaFoldDB" id="A0A3Q3M039"/>
<name>A0A3Q3M039_9TELE</name>
<keyword evidence="2 4" id="KW-0472">Membrane</keyword>
<feature type="transmembrane region" description="Helical" evidence="4">
    <location>
        <begin position="726"/>
        <end position="747"/>
    </location>
</feature>
<evidence type="ECO:0000256" key="2">
    <source>
        <dbReference type="ARBA" id="ARBA00023136"/>
    </source>
</evidence>
<sequence>MLHLRMAGLLMLMFLLYALDPLSLDPPVVIKEYDEGVEVNCTTTLEKYQSMNWRDKTGDRDLEEEFNFVTWSVPPSKWDVTATCKIKLNSSVECSKDLEIIVYKKPNMVAIQPINDVKEGTQHQIQCDIIDVAPVQNVTLIWYKNEQNIKMETFNNKTKTPVNVSSFLSVNVNRKENGARFRCEAHMAFGPRQLGHVTSDTYTLSVHYAPELNVNTDYIVMEEGKDLTLNCEAEGNPPPNFHWTRNGKPITGKTNKFKITKAKITTTYSCNASNYLGSVTKEFGIPCPLMLTPNELVVRFGDRASINCSTSAADAAGMGWEVPIGGTGFEKPPSVIWTIEKLEEWTIDPKCYITLKNDHQCSVMPKVTIYKTPDSVSVSALTDGPMVEDKQHVLQCEIVSVAGVPNLTVTWYRNGNKVQTETFNSTCVSPCTVNSTLRVTAQRDYNGINFHCEAELNLGPEGPKPNPTSTSEPYIAIVHYKPLIKACPSQYAGLEDDFSIDKVPCQADGNPPPTLNWYYQGKLINASAPLTRTESGRYTAEFVNDLDKSSTFVDVTVEYGPSFICNERYEVVANGKLQQECKADGVPAPNILWIKNGKEMAMPQRWTKNDTGHYKLKATNKHGSATYMLYLDVLCDYLFSSNMTLLSTVHITPGDNVTLDCHAEGNPEPVIYWNYSSAENVWPTTRGHHSSIIVRGATSTNAGVYMCVATNKVGSVTRRKSTASFMLWWVILLICILLLIILLMIIYHKFCKNSGQYSFINNKESTIPLSNVPPASKP</sequence>
<evidence type="ECO:0000259" key="6">
    <source>
        <dbReference type="PROSITE" id="PS50835"/>
    </source>
</evidence>
<dbReference type="Proteomes" id="UP000261640">
    <property type="component" value="Unplaced"/>
</dbReference>
<dbReference type="InterPro" id="IPR013783">
    <property type="entry name" value="Ig-like_fold"/>
</dbReference>
<feature type="domain" description="Ig-like" evidence="6">
    <location>
        <begin position="365"/>
        <end position="470"/>
    </location>
</feature>
<feature type="domain" description="Ig-like" evidence="6">
    <location>
        <begin position="482"/>
        <end position="565"/>
    </location>
</feature>
<evidence type="ECO:0000313" key="7">
    <source>
        <dbReference type="Ensembl" id="ENSMAMP00000018722.2"/>
    </source>
</evidence>
<evidence type="ECO:0000313" key="8">
    <source>
        <dbReference type="Proteomes" id="UP000261640"/>
    </source>
</evidence>
<feature type="chain" id="PRO_5031220281" evidence="5">
    <location>
        <begin position="19"/>
        <end position="778"/>
    </location>
</feature>
<keyword evidence="5" id="KW-0732">Signal</keyword>